<evidence type="ECO:0000256" key="5">
    <source>
        <dbReference type="ARBA" id="ARBA00022801"/>
    </source>
</evidence>
<evidence type="ECO:0000259" key="9">
    <source>
        <dbReference type="PROSITE" id="PS51747"/>
    </source>
</evidence>
<dbReference type="HAMAP" id="MF_00972">
    <property type="entry name" value="tRNA_aden_deaminase"/>
    <property type="match status" value="1"/>
</dbReference>
<proteinExistence type="inferred from homology"/>
<evidence type="ECO:0000313" key="11">
    <source>
        <dbReference type="Proteomes" id="UP000434639"/>
    </source>
</evidence>
<dbReference type="PANTHER" id="PTHR11079:SF202">
    <property type="entry name" value="TRNA-SPECIFIC ADENOSINE DEAMINASE"/>
    <property type="match status" value="1"/>
</dbReference>
<dbReference type="AlphaFoldDB" id="A0A7X2S947"/>
<keyword evidence="4 8" id="KW-0479">Metal-binding</keyword>
<feature type="domain" description="CMP/dCMP-type deaminase" evidence="9">
    <location>
        <begin position="23"/>
        <end position="141"/>
    </location>
</feature>
<dbReference type="OrthoDB" id="9802676at2"/>
<dbReference type="EMBL" id="WMIB01000038">
    <property type="protein sequence ID" value="MTH55730.1"/>
    <property type="molecule type" value="Genomic_DNA"/>
</dbReference>
<gene>
    <name evidence="8 10" type="primary">tadA</name>
    <name evidence="10" type="ORF">GKZ89_20255</name>
</gene>
<comment type="caution">
    <text evidence="10">The sequence shown here is derived from an EMBL/GenBank/DDBJ whole genome shotgun (WGS) entry which is preliminary data.</text>
</comment>
<evidence type="ECO:0000256" key="3">
    <source>
        <dbReference type="ARBA" id="ARBA00022694"/>
    </source>
</evidence>
<feature type="binding site" evidence="8">
    <location>
        <position position="104"/>
    </location>
    <ligand>
        <name>Zn(2+)</name>
        <dbReference type="ChEBI" id="CHEBI:29105"/>
        <note>catalytic</note>
    </ligand>
</feature>
<dbReference type="GO" id="GO:0008270">
    <property type="term" value="F:zinc ion binding"/>
    <property type="evidence" value="ECO:0007669"/>
    <property type="project" value="UniProtKB-UniRule"/>
</dbReference>
<dbReference type="Proteomes" id="UP000434639">
    <property type="component" value="Unassembled WGS sequence"/>
</dbReference>
<comment type="catalytic activity">
    <reaction evidence="7 8">
        <text>adenosine(34) in tRNA + H2O + H(+) = inosine(34) in tRNA + NH4(+)</text>
        <dbReference type="Rhea" id="RHEA:43168"/>
        <dbReference type="Rhea" id="RHEA-COMP:10373"/>
        <dbReference type="Rhea" id="RHEA-COMP:10374"/>
        <dbReference type="ChEBI" id="CHEBI:15377"/>
        <dbReference type="ChEBI" id="CHEBI:15378"/>
        <dbReference type="ChEBI" id="CHEBI:28938"/>
        <dbReference type="ChEBI" id="CHEBI:74411"/>
        <dbReference type="ChEBI" id="CHEBI:82852"/>
        <dbReference type="EC" id="3.5.4.33"/>
    </reaction>
</comment>
<dbReference type="EC" id="3.5.4.33" evidence="8"/>
<protein>
    <recommendedName>
        <fullName evidence="8">tRNA-specific adenosine deaminase</fullName>
        <ecNumber evidence="8">3.5.4.33</ecNumber>
    </recommendedName>
</protein>
<feature type="binding site" evidence="8">
    <location>
        <position position="74"/>
    </location>
    <ligand>
        <name>Zn(2+)</name>
        <dbReference type="ChEBI" id="CHEBI:29105"/>
        <note>catalytic</note>
    </ligand>
</feature>
<accession>A0A7X2S947</accession>
<dbReference type="PANTHER" id="PTHR11079">
    <property type="entry name" value="CYTOSINE DEAMINASE FAMILY MEMBER"/>
    <property type="match status" value="1"/>
</dbReference>
<sequence length="186" mass="20772">MSSPLKLGYASLNCSISKERTMKSDEWFMRLAIEEAKKAESIEEVPIGAVLVLNGEVVASAHNLRETEQRSIAHAEILAIDRACRELGTWRLEGAVLYVTLEPCPMCAGAIVLSRVERVVYGAPDPKGGCAGTLMNLLQDERFNHQVQVDEGVLRDECGELLSSFFRKIRERKKREKQSSKNLQLP</sequence>
<keyword evidence="6 8" id="KW-0862">Zinc</keyword>
<comment type="function">
    <text evidence="8">Catalyzes the deamination of adenosine to inosine at the wobble position 34 of tRNA(Arg2).</text>
</comment>
<feature type="binding site" evidence="8">
    <location>
        <position position="107"/>
    </location>
    <ligand>
        <name>Zn(2+)</name>
        <dbReference type="ChEBI" id="CHEBI:29105"/>
        <note>catalytic</note>
    </ligand>
</feature>
<evidence type="ECO:0000256" key="6">
    <source>
        <dbReference type="ARBA" id="ARBA00022833"/>
    </source>
</evidence>
<evidence type="ECO:0000256" key="2">
    <source>
        <dbReference type="ARBA" id="ARBA00011738"/>
    </source>
</evidence>
<evidence type="ECO:0000256" key="4">
    <source>
        <dbReference type="ARBA" id="ARBA00022723"/>
    </source>
</evidence>
<dbReference type="NCBIfam" id="NF008113">
    <property type="entry name" value="PRK10860.1"/>
    <property type="match status" value="1"/>
</dbReference>
<dbReference type="PROSITE" id="PS00903">
    <property type="entry name" value="CYT_DCMP_DEAMINASES_1"/>
    <property type="match status" value="1"/>
</dbReference>
<dbReference type="PROSITE" id="PS51747">
    <property type="entry name" value="CYT_DCMP_DEAMINASES_2"/>
    <property type="match status" value="1"/>
</dbReference>
<organism evidence="10 11">
    <name type="scientific">Metabacillus mangrovi</name>
    <dbReference type="NCBI Taxonomy" id="1491830"/>
    <lineage>
        <taxon>Bacteria</taxon>
        <taxon>Bacillati</taxon>
        <taxon>Bacillota</taxon>
        <taxon>Bacilli</taxon>
        <taxon>Bacillales</taxon>
        <taxon>Bacillaceae</taxon>
        <taxon>Metabacillus</taxon>
    </lineage>
</organism>
<evidence type="ECO:0000256" key="8">
    <source>
        <dbReference type="HAMAP-Rule" id="MF_00972"/>
    </source>
</evidence>
<comment type="subunit">
    <text evidence="2 8">Homodimer.</text>
</comment>
<dbReference type="GO" id="GO:0002100">
    <property type="term" value="P:tRNA wobble adenosine to inosine editing"/>
    <property type="evidence" value="ECO:0007669"/>
    <property type="project" value="UniProtKB-UniRule"/>
</dbReference>
<dbReference type="Gene3D" id="3.40.140.10">
    <property type="entry name" value="Cytidine Deaminase, domain 2"/>
    <property type="match status" value="1"/>
</dbReference>
<feature type="active site" description="Proton donor" evidence="8">
    <location>
        <position position="76"/>
    </location>
</feature>
<evidence type="ECO:0000256" key="1">
    <source>
        <dbReference type="ARBA" id="ARBA00010669"/>
    </source>
</evidence>
<dbReference type="InterPro" id="IPR058535">
    <property type="entry name" value="MafB19-deam"/>
</dbReference>
<evidence type="ECO:0000256" key="7">
    <source>
        <dbReference type="ARBA" id="ARBA00048045"/>
    </source>
</evidence>
<dbReference type="InterPro" id="IPR016193">
    <property type="entry name" value="Cytidine_deaminase-like"/>
</dbReference>
<keyword evidence="5 8" id="KW-0378">Hydrolase</keyword>
<evidence type="ECO:0000313" key="10">
    <source>
        <dbReference type="EMBL" id="MTH55730.1"/>
    </source>
</evidence>
<dbReference type="InterPro" id="IPR016192">
    <property type="entry name" value="APOBEC/CMP_deaminase_Zn-bd"/>
</dbReference>
<dbReference type="FunFam" id="3.40.140.10:FF:000005">
    <property type="entry name" value="tRNA-specific adenosine deaminase"/>
    <property type="match status" value="1"/>
</dbReference>
<dbReference type="CDD" id="cd01285">
    <property type="entry name" value="nucleoside_deaminase"/>
    <property type="match status" value="1"/>
</dbReference>
<dbReference type="GO" id="GO:0052717">
    <property type="term" value="F:tRNA-specific adenosine-34 deaminase activity"/>
    <property type="evidence" value="ECO:0007669"/>
    <property type="project" value="UniProtKB-UniRule"/>
</dbReference>
<comment type="similarity">
    <text evidence="1">Belongs to the cytidine and deoxycytidylate deaminase family. ADAT2 subfamily.</text>
</comment>
<reference evidence="10 11" key="1">
    <citation type="journal article" date="2017" name="Int. J. Syst. Evol. Microbiol.">
        <title>Bacillus mangrovi sp. nov., isolated from a sediment sample from a mangrove forest.</title>
        <authorList>
            <person name="Gupta V."/>
            <person name="Singh P.K."/>
            <person name="Korpole S."/>
            <person name="Tanuku N.R.S."/>
            <person name="Pinnaka A.K."/>
        </authorList>
    </citation>
    <scope>NUCLEOTIDE SEQUENCE [LARGE SCALE GENOMIC DNA]</scope>
    <source>
        <strain evidence="10 11">KCTC 33872</strain>
    </source>
</reference>
<comment type="cofactor">
    <cofactor evidence="8">
        <name>Zn(2+)</name>
        <dbReference type="ChEBI" id="CHEBI:29105"/>
    </cofactor>
    <text evidence="8">Binds 1 zinc ion per subunit.</text>
</comment>
<name>A0A7X2S947_9BACI</name>
<dbReference type="SUPFAM" id="SSF53927">
    <property type="entry name" value="Cytidine deaminase-like"/>
    <property type="match status" value="1"/>
</dbReference>
<dbReference type="InterPro" id="IPR002125">
    <property type="entry name" value="CMP_dCMP_dom"/>
</dbReference>
<keyword evidence="11" id="KW-1185">Reference proteome</keyword>
<keyword evidence="3 8" id="KW-0819">tRNA processing</keyword>
<dbReference type="InterPro" id="IPR028883">
    <property type="entry name" value="tRNA_aden_deaminase"/>
</dbReference>
<dbReference type="Pfam" id="PF14437">
    <property type="entry name" value="MafB19-deam"/>
    <property type="match status" value="1"/>
</dbReference>